<proteinExistence type="predicted"/>
<dbReference type="InterPro" id="IPR011050">
    <property type="entry name" value="Pectin_lyase_fold/virulence"/>
</dbReference>
<dbReference type="EMBL" id="QRBB01000001">
    <property type="protein sequence ID" value="RDS78537.1"/>
    <property type="molecule type" value="Genomic_DNA"/>
</dbReference>
<sequence length="336" mass="35467">MAQAREQIPAHIAKRPSLGRPSMIIGGLIAAAAVASMPVAALMAQPASAPFVVVETNRGYATLQSAVDAIGSSEGSIAIQPGTYRQCAVQEAGRIAFLATEPGEVEFTGTACEGKAALVLRGDEASISGLIFSRIAVDDGNGAGIRHEAGKVTIANSWFRDSQQGILTANDSMLRLVVDRSTFTRLGTCEYSGGCAHSIYTGDIGHFRVTRSRFEQGTGGHYVKSRAAMVEIAASSFDDSAGRGTNYMIDLPAGARGQITNNWFVQGQDKENYSAFIAVGAEDQLHSSDGLTIAGNDARFVPSVSRNSTFVADWTGASLRITDNRLAGGLQPFERR</sequence>
<evidence type="ECO:0000313" key="1">
    <source>
        <dbReference type="EMBL" id="RDS78537.1"/>
    </source>
</evidence>
<dbReference type="Gene3D" id="2.160.20.10">
    <property type="entry name" value="Single-stranded right-handed beta-helix, Pectin lyase-like"/>
    <property type="match status" value="1"/>
</dbReference>
<name>A0A395LQ20_9SPHN</name>
<dbReference type="OrthoDB" id="7237303at2"/>
<evidence type="ECO:0000313" key="2">
    <source>
        <dbReference type="Proteomes" id="UP000254101"/>
    </source>
</evidence>
<keyword evidence="2" id="KW-1185">Reference proteome</keyword>
<gene>
    <name evidence="1" type="ORF">DL238_04290</name>
</gene>
<comment type="caution">
    <text evidence="1">The sequence shown here is derived from an EMBL/GenBank/DDBJ whole genome shotgun (WGS) entry which is preliminary data.</text>
</comment>
<dbReference type="InterPro" id="IPR012334">
    <property type="entry name" value="Pectin_lyas_fold"/>
</dbReference>
<dbReference type="SUPFAM" id="SSF51126">
    <property type="entry name" value="Pectin lyase-like"/>
    <property type="match status" value="1"/>
</dbReference>
<dbReference type="AlphaFoldDB" id="A0A395LQ20"/>
<protein>
    <submittedName>
        <fullName evidence="1">Right-handed parallel beta-helix repeat-containing protein</fullName>
    </submittedName>
</protein>
<dbReference type="RefSeq" id="WP_115492764.1">
    <property type="nucleotide sequence ID" value="NZ_JACHWW010000001.1"/>
</dbReference>
<accession>A0A395LQ20</accession>
<organism evidence="1 2">
    <name type="scientific">Alteriqipengyuania lutimaris</name>
    <dbReference type="NCBI Taxonomy" id="1538146"/>
    <lineage>
        <taxon>Bacteria</taxon>
        <taxon>Pseudomonadati</taxon>
        <taxon>Pseudomonadota</taxon>
        <taxon>Alphaproteobacteria</taxon>
        <taxon>Sphingomonadales</taxon>
        <taxon>Erythrobacteraceae</taxon>
        <taxon>Alteriqipengyuania</taxon>
    </lineage>
</organism>
<reference evidence="1 2" key="1">
    <citation type="submission" date="2018-07" db="EMBL/GenBank/DDBJ databases">
        <title>Erythrobacter nanhaiensis sp. nov., a novel member of the genus Erythrobacter isolated from the South China Sea.</title>
        <authorList>
            <person name="Chen X."/>
            <person name="Liu J."/>
        </authorList>
    </citation>
    <scope>NUCLEOTIDE SEQUENCE [LARGE SCALE GENOMIC DNA]</scope>
    <source>
        <strain evidence="1 2">S-5</strain>
    </source>
</reference>
<dbReference type="Proteomes" id="UP000254101">
    <property type="component" value="Unassembled WGS sequence"/>
</dbReference>